<accession>A0A2I0LCI2</accession>
<dbReference type="Proteomes" id="UP000233551">
    <property type="component" value="Unassembled WGS sequence"/>
</dbReference>
<dbReference type="AlphaFoldDB" id="A0A2I0LCI2"/>
<proteinExistence type="predicted"/>
<sequence>MISVFRECVPKIHREALATTETSLGEPRRVSEGHLKLIPRPWWSQGACRPVSGCRLLVSGSGLLEPRTFFEDSSPLPMGPSILPSLIPKSSFFSASMRSENEEERSVHIGMSSAFSDINQSRADPERLSWKEWMTNSSARIVSSILLSLRSCSVSASAKKWVSEDLIRSEERHRWKRNGRGGRRWRKWTGVELEDARFGPLCRASSSAMLAAIWLTVPSSAVMRAWSSAADDVSETGGRGAPEDVEGGRCVGGAPDYAGSMPAGVGGGGACTGGGWE</sequence>
<evidence type="ECO:0000313" key="2">
    <source>
        <dbReference type="Proteomes" id="UP000233551"/>
    </source>
</evidence>
<protein>
    <submittedName>
        <fullName evidence="1">Uncharacterized protein</fullName>
    </submittedName>
</protein>
<evidence type="ECO:0000313" key="1">
    <source>
        <dbReference type="EMBL" id="PKI78395.1"/>
    </source>
</evidence>
<reference evidence="1 2" key="1">
    <citation type="submission" date="2017-11" db="EMBL/GenBank/DDBJ databases">
        <title>De-novo sequencing of pomegranate (Punica granatum L.) genome.</title>
        <authorList>
            <person name="Akparov Z."/>
            <person name="Amiraslanov A."/>
            <person name="Hajiyeva S."/>
            <person name="Abbasov M."/>
            <person name="Kaur K."/>
            <person name="Hamwieh A."/>
            <person name="Solovyev V."/>
            <person name="Salamov A."/>
            <person name="Braich B."/>
            <person name="Kosarev P."/>
            <person name="Mahmoud A."/>
            <person name="Hajiyev E."/>
            <person name="Babayeva S."/>
            <person name="Izzatullayeva V."/>
            <person name="Mammadov A."/>
            <person name="Mammadov A."/>
            <person name="Sharifova S."/>
            <person name="Ojaghi J."/>
            <person name="Eynullazada K."/>
            <person name="Bayramov B."/>
            <person name="Abdulazimova A."/>
            <person name="Shahmuradov I."/>
        </authorList>
    </citation>
    <scope>NUCLEOTIDE SEQUENCE [LARGE SCALE GENOMIC DNA]</scope>
    <source>
        <strain evidence="2">cv. AG2017</strain>
        <tissue evidence="1">Leaf</tissue>
    </source>
</reference>
<name>A0A2I0LCI2_PUNGR</name>
<keyword evidence="2" id="KW-1185">Reference proteome</keyword>
<gene>
    <name evidence="1" type="ORF">CRG98_001216</name>
</gene>
<organism evidence="1 2">
    <name type="scientific">Punica granatum</name>
    <name type="common">Pomegranate</name>
    <dbReference type="NCBI Taxonomy" id="22663"/>
    <lineage>
        <taxon>Eukaryota</taxon>
        <taxon>Viridiplantae</taxon>
        <taxon>Streptophyta</taxon>
        <taxon>Embryophyta</taxon>
        <taxon>Tracheophyta</taxon>
        <taxon>Spermatophyta</taxon>
        <taxon>Magnoliopsida</taxon>
        <taxon>eudicotyledons</taxon>
        <taxon>Gunneridae</taxon>
        <taxon>Pentapetalae</taxon>
        <taxon>rosids</taxon>
        <taxon>malvids</taxon>
        <taxon>Myrtales</taxon>
        <taxon>Lythraceae</taxon>
        <taxon>Punica</taxon>
    </lineage>
</organism>
<dbReference type="EMBL" id="PGOL01000052">
    <property type="protein sequence ID" value="PKI78395.1"/>
    <property type="molecule type" value="Genomic_DNA"/>
</dbReference>
<comment type="caution">
    <text evidence="1">The sequence shown here is derived from an EMBL/GenBank/DDBJ whole genome shotgun (WGS) entry which is preliminary data.</text>
</comment>